<gene>
    <name evidence="8" type="ORF">BZA70DRAFT_278787</name>
</gene>
<dbReference type="Pfam" id="PF00067">
    <property type="entry name" value="p450"/>
    <property type="match status" value="1"/>
</dbReference>
<dbReference type="InterPro" id="IPR002401">
    <property type="entry name" value="Cyt_P450_E_grp-I"/>
</dbReference>
<comment type="caution">
    <text evidence="8">The sequence shown here is derived from an EMBL/GenBank/DDBJ whole genome shotgun (WGS) entry which is preliminary data.</text>
</comment>
<dbReference type="PANTHER" id="PTHR24291">
    <property type="entry name" value="CYTOCHROME P450 FAMILY 4"/>
    <property type="match status" value="1"/>
</dbReference>
<evidence type="ECO:0000313" key="9">
    <source>
        <dbReference type="Proteomes" id="UP001498771"/>
    </source>
</evidence>
<proteinExistence type="inferred from homology"/>
<keyword evidence="6" id="KW-0503">Monooxygenase</keyword>
<evidence type="ECO:0000256" key="6">
    <source>
        <dbReference type="ARBA" id="ARBA00023033"/>
    </source>
</evidence>
<evidence type="ECO:0000256" key="3">
    <source>
        <dbReference type="ARBA" id="ARBA00022723"/>
    </source>
</evidence>
<dbReference type="EMBL" id="JBBJBU010000006">
    <property type="protein sequence ID" value="KAK7204977.1"/>
    <property type="molecule type" value="Genomic_DNA"/>
</dbReference>
<sequence length="559" mass="62539">MAYITMAFVKTWFPVYMLLFEMYNIYPDIIDFWRVPTVGKLIGVLLFLAVFPLCRPLRRCYLIFHRAVFFNMIYFPYLSRMQDIPSPSKIEVFYGHYGAPAKLDDGVTNLAYSRDAPQAGMLRVSSALSDFINNLPSTRELVLPISRESVYQVLVSQAHSFVRQNNPYSFLSRVSGKGILVTNGASAHDLMRSSLLPAFTKDNINRLAPGFIEHSSKLVAAVDSKLDPTCAHTSLDLEEPITRSLTDSTCQALVGAHFDLLEQPGSKTALAFGELATEAATFTTVLHCMFKFMRWGSRNIIDNFVRDAANAKIALHDSKYGYKDVVGSDGASSDIISFLLAHDAAEWNADNFLAQFYSLLAMQSDTIGGIRRTLWYLTLYPEIQSRLRDEIRTAFPGGAASITSAGDLTSLRFLDCVLKESLRLAPPRSDTIYRKAVKDVYIDGHRIPKGTTVYVDAYLLNRQPSVWDPDASEFCPERWQQRESDADAFTDEQNLMTFSKGPSSCIGEKFALLQMKAFLAGLVGTFSFESPEEDPMADKDNVYSAEKLKALLVARVPGW</sequence>
<evidence type="ECO:0000256" key="1">
    <source>
        <dbReference type="ARBA" id="ARBA00010617"/>
    </source>
</evidence>
<evidence type="ECO:0000313" key="8">
    <source>
        <dbReference type="EMBL" id="KAK7204977.1"/>
    </source>
</evidence>
<dbReference type="SUPFAM" id="SSF48264">
    <property type="entry name" value="Cytochrome P450"/>
    <property type="match status" value="1"/>
</dbReference>
<evidence type="ECO:0000256" key="7">
    <source>
        <dbReference type="SAM" id="Phobius"/>
    </source>
</evidence>
<keyword evidence="9" id="KW-1185">Reference proteome</keyword>
<keyword evidence="7" id="KW-0812">Transmembrane</keyword>
<feature type="transmembrane region" description="Helical" evidence="7">
    <location>
        <begin position="32"/>
        <end position="53"/>
    </location>
</feature>
<evidence type="ECO:0000256" key="2">
    <source>
        <dbReference type="ARBA" id="ARBA00022617"/>
    </source>
</evidence>
<keyword evidence="4" id="KW-0560">Oxidoreductase</keyword>
<dbReference type="InterPro" id="IPR050196">
    <property type="entry name" value="Cytochrome_P450_Monoox"/>
</dbReference>
<dbReference type="GeneID" id="90038171"/>
<dbReference type="PRINTS" id="PR00385">
    <property type="entry name" value="P450"/>
</dbReference>
<organism evidence="8 9">
    <name type="scientific">Myxozyma melibiosi</name>
    <dbReference type="NCBI Taxonomy" id="54550"/>
    <lineage>
        <taxon>Eukaryota</taxon>
        <taxon>Fungi</taxon>
        <taxon>Dikarya</taxon>
        <taxon>Ascomycota</taxon>
        <taxon>Saccharomycotina</taxon>
        <taxon>Lipomycetes</taxon>
        <taxon>Lipomycetales</taxon>
        <taxon>Lipomycetaceae</taxon>
        <taxon>Myxozyma</taxon>
    </lineage>
</organism>
<keyword evidence="7" id="KW-1133">Transmembrane helix</keyword>
<evidence type="ECO:0000256" key="5">
    <source>
        <dbReference type="ARBA" id="ARBA00023004"/>
    </source>
</evidence>
<dbReference type="InterPro" id="IPR036396">
    <property type="entry name" value="Cyt_P450_sf"/>
</dbReference>
<dbReference type="RefSeq" id="XP_064768010.1">
    <property type="nucleotide sequence ID" value="XM_064912659.1"/>
</dbReference>
<keyword evidence="2" id="KW-0349">Heme</keyword>
<keyword evidence="7" id="KW-0472">Membrane</keyword>
<dbReference type="Proteomes" id="UP001498771">
    <property type="component" value="Unassembled WGS sequence"/>
</dbReference>
<name>A0ABR1F5A2_9ASCO</name>
<feature type="transmembrane region" description="Helical" evidence="7">
    <location>
        <begin position="60"/>
        <end position="78"/>
    </location>
</feature>
<keyword evidence="5" id="KW-0408">Iron</keyword>
<dbReference type="PRINTS" id="PR00463">
    <property type="entry name" value="EP450I"/>
</dbReference>
<evidence type="ECO:0000256" key="4">
    <source>
        <dbReference type="ARBA" id="ARBA00023002"/>
    </source>
</evidence>
<keyword evidence="3" id="KW-0479">Metal-binding</keyword>
<reference evidence="8 9" key="1">
    <citation type="submission" date="2024-03" db="EMBL/GenBank/DDBJ databases">
        <title>Genome-scale model development and genomic sequencing of the oleaginous clade Lipomyces.</title>
        <authorList>
            <consortium name="Lawrence Berkeley National Laboratory"/>
            <person name="Czajka J.J."/>
            <person name="Han Y."/>
            <person name="Kim J."/>
            <person name="Mondo S.J."/>
            <person name="Hofstad B.A."/>
            <person name="Robles A."/>
            <person name="Haridas S."/>
            <person name="Riley R."/>
            <person name="LaButti K."/>
            <person name="Pangilinan J."/>
            <person name="Andreopoulos W."/>
            <person name="Lipzen A."/>
            <person name="Yan J."/>
            <person name="Wang M."/>
            <person name="Ng V."/>
            <person name="Grigoriev I.V."/>
            <person name="Spatafora J.W."/>
            <person name="Magnuson J.K."/>
            <person name="Baker S.E."/>
            <person name="Pomraning K.R."/>
        </authorList>
    </citation>
    <scope>NUCLEOTIDE SEQUENCE [LARGE SCALE GENOMIC DNA]</scope>
    <source>
        <strain evidence="8 9">Phaff 52-87</strain>
    </source>
</reference>
<dbReference type="InterPro" id="IPR001128">
    <property type="entry name" value="Cyt_P450"/>
</dbReference>
<protein>
    <submittedName>
        <fullName evidence="8">Cytochrome P450</fullName>
    </submittedName>
</protein>
<accession>A0ABR1F5A2</accession>
<dbReference type="Gene3D" id="1.10.630.10">
    <property type="entry name" value="Cytochrome P450"/>
    <property type="match status" value="1"/>
</dbReference>
<dbReference type="PANTHER" id="PTHR24291:SF50">
    <property type="entry name" value="BIFUNCTIONAL ALBAFLAVENONE MONOOXYGENASE_TERPENE SYNTHASE"/>
    <property type="match status" value="1"/>
</dbReference>
<comment type="similarity">
    <text evidence="1">Belongs to the cytochrome P450 family.</text>
</comment>